<dbReference type="Proteomes" id="UP000552709">
    <property type="component" value="Unassembled WGS sequence"/>
</dbReference>
<evidence type="ECO:0000313" key="1">
    <source>
        <dbReference type="EMBL" id="MBB5362866.1"/>
    </source>
</evidence>
<comment type="caution">
    <text evidence="1">The sequence shown here is derived from an EMBL/GenBank/DDBJ whole genome shotgun (WGS) entry which is preliminary data.</text>
</comment>
<gene>
    <name evidence="1" type="ORF">HNQ08_001964</name>
</gene>
<sequence length="92" mass="10108">MLMQHLLEITGVQRTSVVQLFGVLDKRHGLTVSVGPGIRHGGSGYPNHVTATQPHAHLILVAPVPRDFSMMTKLFSQQRHRVGESTAELWGS</sequence>
<evidence type="ECO:0000313" key="2">
    <source>
        <dbReference type="Proteomes" id="UP000552709"/>
    </source>
</evidence>
<organism evidence="1 2">
    <name type="scientific">Deinococcus humi</name>
    <dbReference type="NCBI Taxonomy" id="662880"/>
    <lineage>
        <taxon>Bacteria</taxon>
        <taxon>Thermotogati</taxon>
        <taxon>Deinococcota</taxon>
        <taxon>Deinococci</taxon>
        <taxon>Deinococcales</taxon>
        <taxon>Deinococcaceae</taxon>
        <taxon>Deinococcus</taxon>
    </lineage>
</organism>
<accession>A0A7W8NE05</accession>
<protein>
    <submittedName>
        <fullName evidence="1">Uncharacterized protein</fullName>
    </submittedName>
</protein>
<dbReference type="AlphaFoldDB" id="A0A7W8NE05"/>
<name>A0A7W8NE05_9DEIO</name>
<proteinExistence type="predicted"/>
<dbReference type="EMBL" id="JACHFL010000004">
    <property type="protein sequence ID" value="MBB5362866.1"/>
    <property type="molecule type" value="Genomic_DNA"/>
</dbReference>
<keyword evidence="2" id="KW-1185">Reference proteome</keyword>
<reference evidence="1 2" key="1">
    <citation type="submission" date="2020-08" db="EMBL/GenBank/DDBJ databases">
        <title>Genomic Encyclopedia of Type Strains, Phase IV (KMG-IV): sequencing the most valuable type-strain genomes for metagenomic binning, comparative biology and taxonomic classification.</title>
        <authorList>
            <person name="Goeker M."/>
        </authorList>
    </citation>
    <scope>NUCLEOTIDE SEQUENCE [LARGE SCALE GENOMIC DNA]</scope>
    <source>
        <strain evidence="1 2">DSM 27939</strain>
    </source>
</reference>